<dbReference type="PANTHER" id="PTHR35561">
    <property type="entry name" value="RNA 2',3'-CYCLIC PHOSPHODIESTERASE"/>
    <property type="match status" value="1"/>
</dbReference>
<name>A0A848M3S9_PAELE</name>
<comment type="catalytic activity">
    <reaction evidence="2">
        <text>a 3'-end 2',3'-cyclophospho-ribonucleotide-RNA + H2O = a 3'-end 2'-phospho-ribonucleotide-RNA + H(+)</text>
        <dbReference type="Rhea" id="RHEA:11828"/>
        <dbReference type="Rhea" id="RHEA-COMP:10464"/>
        <dbReference type="Rhea" id="RHEA-COMP:17353"/>
        <dbReference type="ChEBI" id="CHEBI:15377"/>
        <dbReference type="ChEBI" id="CHEBI:15378"/>
        <dbReference type="ChEBI" id="CHEBI:83064"/>
        <dbReference type="ChEBI" id="CHEBI:173113"/>
        <dbReference type="EC" id="3.1.4.58"/>
    </reaction>
</comment>
<dbReference type="RefSeq" id="WP_169504463.1">
    <property type="nucleotide sequence ID" value="NZ_JABBPN010000005.1"/>
</dbReference>
<comment type="similarity">
    <text evidence="2">Belongs to the 2H phosphoesterase superfamily. ThpR family.</text>
</comment>
<evidence type="ECO:0000256" key="1">
    <source>
        <dbReference type="ARBA" id="ARBA00022801"/>
    </source>
</evidence>
<evidence type="ECO:0000313" key="5">
    <source>
        <dbReference type="Proteomes" id="UP000565468"/>
    </source>
</evidence>
<dbReference type="NCBIfam" id="TIGR02258">
    <property type="entry name" value="2_5_ligase"/>
    <property type="match status" value="1"/>
</dbReference>
<evidence type="ECO:0000256" key="2">
    <source>
        <dbReference type="HAMAP-Rule" id="MF_01940"/>
    </source>
</evidence>
<evidence type="ECO:0000313" key="4">
    <source>
        <dbReference type="EMBL" id="NMO95688.1"/>
    </source>
</evidence>
<dbReference type="EMBL" id="JABBPN010000005">
    <property type="protein sequence ID" value="NMO95688.1"/>
    <property type="molecule type" value="Genomic_DNA"/>
</dbReference>
<dbReference type="GO" id="GO:0004113">
    <property type="term" value="F:2',3'-cyclic-nucleotide 3'-phosphodiesterase activity"/>
    <property type="evidence" value="ECO:0007669"/>
    <property type="project" value="InterPro"/>
</dbReference>
<sequence length="190" mass="21314">MNAAAERSVLRLFVAVPLPQEAAEAIFRWTEELSQHMSFRKWVHPQDYHITLQFLGDTDTENTAAVVSHLRQAAEGQKSFTLSLRGAGVFGQPTSPRVLWTGIDGEVQELYSLQQRVTDAMAPLGFKPEERPYRPHITTARKFIDGRISSPLLEQGPDSVSWTAGSMVLFRTVMHASPMYEIQEQVPFGS</sequence>
<evidence type="ECO:0000259" key="3">
    <source>
        <dbReference type="Pfam" id="PF02834"/>
    </source>
</evidence>
<keyword evidence="5" id="KW-1185">Reference proteome</keyword>
<dbReference type="Pfam" id="PF02834">
    <property type="entry name" value="LigT_PEase"/>
    <property type="match status" value="2"/>
</dbReference>
<keyword evidence="1 2" id="KW-0378">Hydrolase</keyword>
<comment type="function">
    <text evidence="2">Hydrolyzes RNA 2',3'-cyclic phosphodiester to an RNA 2'-phosphomonoester.</text>
</comment>
<proteinExistence type="inferred from homology"/>
<comment type="caution">
    <text evidence="4">The sequence shown here is derived from an EMBL/GenBank/DDBJ whole genome shotgun (WGS) entry which is preliminary data.</text>
</comment>
<gene>
    <name evidence="4" type="primary">thpR</name>
    <name evidence="4" type="ORF">HII30_07870</name>
</gene>
<dbReference type="SUPFAM" id="SSF55144">
    <property type="entry name" value="LigT-like"/>
    <property type="match status" value="1"/>
</dbReference>
<feature type="domain" description="Phosphoesterase HXTX" evidence="3">
    <location>
        <begin position="108"/>
        <end position="145"/>
    </location>
</feature>
<dbReference type="HAMAP" id="MF_01940">
    <property type="entry name" value="RNA_CPDase"/>
    <property type="match status" value="1"/>
</dbReference>
<dbReference type="InterPro" id="IPR004175">
    <property type="entry name" value="RNA_CPDase"/>
</dbReference>
<feature type="domain" description="Phosphoesterase HXTX" evidence="3">
    <location>
        <begin position="16"/>
        <end position="100"/>
    </location>
</feature>
<dbReference type="PANTHER" id="PTHR35561:SF1">
    <property type="entry name" value="RNA 2',3'-CYCLIC PHOSPHODIESTERASE"/>
    <property type="match status" value="1"/>
</dbReference>
<reference evidence="4 5" key="1">
    <citation type="submission" date="2020-04" db="EMBL/GenBank/DDBJ databases">
        <title>Paenibacillus algicola sp. nov., a novel marine bacterium producing alginate lyase.</title>
        <authorList>
            <person name="Huang H."/>
        </authorList>
    </citation>
    <scope>NUCLEOTIDE SEQUENCE [LARGE SCALE GENOMIC DNA]</scope>
    <source>
        <strain evidence="4 5">L7-75</strain>
    </source>
</reference>
<dbReference type="Gene3D" id="3.90.1140.10">
    <property type="entry name" value="Cyclic phosphodiesterase"/>
    <property type="match status" value="1"/>
</dbReference>
<dbReference type="GO" id="GO:0008664">
    <property type="term" value="F:RNA 2',3'-cyclic 3'-phosphodiesterase activity"/>
    <property type="evidence" value="ECO:0007669"/>
    <property type="project" value="UniProtKB-EC"/>
</dbReference>
<feature type="short sequence motif" description="HXTX 2" evidence="2">
    <location>
        <begin position="136"/>
        <end position="139"/>
    </location>
</feature>
<feature type="active site" description="Proton donor" evidence="2">
    <location>
        <position position="49"/>
    </location>
</feature>
<feature type="active site" description="Proton acceptor" evidence="2">
    <location>
        <position position="136"/>
    </location>
</feature>
<protein>
    <recommendedName>
        <fullName evidence="2">RNA 2',3'-cyclic phosphodiesterase</fullName>
        <shortName evidence="2">RNA 2',3'-CPDase</shortName>
        <ecNumber evidence="2">3.1.4.58</ecNumber>
    </recommendedName>
</protein>
<dbReference type="Proteomes" id="UP000565468">
    <property type="component" value="Unassembled WGS sequence"/>
</dbReference>
<dbReference type="InterPro" id="IPR009097">
    <property type="entry name" value="Cyclic_Pdiesterase"/>
</dbReference>
<accession>A0A848M3S9</accession>
<dbReference type="InterPro" id="IPR014051">
    <property type="entry name" value="Phosphoesterase_HXTX"/>
</dbReference>
<dbReference type="AlphaFoldDB" id="A0A848M3S9"/>
<organism evidence="4 5">
    <name type="scientific">Paenibacillus lemnae</name>
    <dbReference type="NCBI Taxonomy" id="1330551"/>
    <lineage>
        <taxon>Bacteria</taxon>
        <taxon>Bacillati</taxon>
        <taxon>Bacillota</taxon>
        <taxon>Bacilli</taxon>
        <taxon>Bacillales</taxon>
        <taxon>Paenibacillaceae</taxon>
        <taxon>Paenibacillus</taxon>
    </lineage>
</organism>
<dbReference type="EC" id="3.1.4.58" evidence="2"/>
<feature type="short sequence motif" description="HXTX 1" evidence="2">
    <location>
        <begin position="49"/>
        <end position="52"/>
    </location>
</feature>